<evidence type="ECO:0000313" key="2">
    <source>
        <dbReference type="Proteomes" id="UP000199079"/>
    </source>
</evidence>
<protein>
    <submittedName>
        <fullName evidence="1">Uncharacterized protein</fullName>
    </submittedName>
</protein>
<evidence type="ECO:0000313" key="1">
    <source>
        <dbReference type="EMBL" id="SDY87501.1"/>
    </source>
</evidence>
<gene>
    <name evidence="1" type="ORF">SAMN05216564_11290</name>
</gene>
<dbReference type="EMBL" id="FNPC01000012">
    <property type="protein sequence ID" value="SDY87501.1"/>
    <property type="molecule type" value="Genomic_DNA"/>
</dbReference>
<dbReference type="AlphaFoldDB" id="A0A1H3NEY1"/>
<keyword evidence="2" id="KW-1185">Reference proteome</keyword>
<accession>A0A1H3NEY1</accession>
<dbReference type="Proteomes" id="UP000199079">
    <property type="component" value="Unassembled WGS sequence"/>
</dbReference>
<organism evidence="1 2">
    <name type="scientific">Halopenitus persicus</name>
    <dbReference type="NCBI Taxonomy" id="1048396"/>
    <lineage>
        <taxon>Archaea</taxon>
        <taxon>Methanobacteriati</taxon>
        <taxon>Methanobacteriota</taxon>
        <taxon>Stenosarchaea group</taxon>
        <taxon>Halobacteria</taxon>
        <taxon>Halobacteriales</taxon>
        <taxon>Haloferacaceae</taxon>
        <taxon>Halopenitus</taxon>
    </lineage>
</organism>
<reference evidence="2" key="1">
    <citation type="submission" date="2016-10" db="EMBL/GenBank/DDBJ databases">
        <authorList>
            <person name="Varghese N."/>
            <person name="Submissions S."/>
        </authorList>
    </citation>
    <scope>NUCLEOTIDE SEQUENCE [LARGE SCALE GENOMIC DNA]</scope>
    <source>
        <strain evidence="2">DC30,IBRC 10041,KCTC 4046</strain>
    </source>
</reference>
<proteinExistence type="predicted"/>
<name>A0A1H3NEY1_9EURY</name>
<sequence length="98" mass="11491">MSKPVQQVVAVFEKVIEEKQRECDSDQVERDRPERVDRYVKYDRSELPPGTDEFSEDIDLLPGEFFNLRFDIFDPYLVTPEFFEGLLGTIGDHTDDDD</sequence>